<accession>A0A8H8CPM3</accession>
<reference evidence="2" key="1">
    <citation type="submission" date="2021-02" db="EMBL/GenBank/DDBJ databases">
        <title>Psilocybe cubensis genome.</title>
        <authorList>
            <person name="Mckernan K.J."/>
            <person name="Crawford S."/>
            <person name="Trippe A."/>
            <person name="Kane L.T."/>
            <person name="Mclaughlin S."/>
        </authorList>
    </citation>
    <scope>NUCLEOTIDE SEQUENCE [LARGE SCALE GENOMIC DNA]</scope>
    <source>
        <strain evidence="2">MGC-MH-2018</strain>
    </source>
</reference>
<dbReference type="PANTHER" id="PTHR28013:SF4">
    <property type="entry name" value="MARVEL DOMAIN-CONTAINING PROTEIN"/>
    <property type="match status" value="1"/>
</dbReference>
<dbReference type="PROSITE" id="PS51257">
    <property type="entry name" value="PROKAR_LIPOPROTEIN"/>
    <property type="match status" value="1"/>
</dbReference>
<feature type="transmembrane region" description="Helical" evidence="1">
    <location>
        <begin position="193"/>
        <end position="214"/>
    </location>
</feature>
<dbReference type="GO" id="GO:0005886">
    <property type="term" value="C:plasma membrane"/>
    <property type="evidence" value="ECO:0007669"/>
    <property type="project" value="InterPro"/>
</dbReference>
<evidence type="ECO:0008006" key="3">
    <source>
        <dbReference type="Google" id="ProtNLM"/>
    </source>
</evidence>
<dbReference type="PANTHER" id="PTHR28013">
    <property type="entry name" value="PROTEIN DCV1-RELATED"/>
    <property type="match status" value="1"/>
</dbReference>
<feature type="transmembrane region" description="Helical" evidence="1">
    <location>
        <begin position="146"/>
        <end position="173"/>
    </location>
</feature>
<dbReference type="Pfam" id="PF06687">
    <property type="entry name" value="SUR7"/>
    <property type="match status" value="1"/>
</dbReference>
<keyword evidence="1" id="KW-0812">Transmembrane</keyword>
<organism evidence="2">
    <name type="scientific">Psilocybe cubensis</name>
    <name type="common">Psychedelic mushroom</name>
    <name type="synonym">Stropharia cubensis</name>
    <dbReference type="NCBI Taxonomy" id="181762"/>
    <lineage>
        <taxon>Eukaryota</taxon>
        <taxon>Fungi</taxon>
        <taxon>Dikarya</taxon>
        <taxon>Basidiomycota</taxon>
        <taxon>Agaricomycotina</taxon>
        <taxon>Agaricomycetes</taxon>
        <taxon>Agaricomycetidae</taxon>
        <taxon>Agaricales</taxon>
        <taxon>Agaricineae</taxon>
        <taxon>Strophariaceae</taxon>
        <taxon>Psilocybe</taxon>
    </lineage>
</organism>
<dbReference type="InterPro" id="IPR009571">
    <property type="entry name" value="SUR7/Rim9-like_fungi"/>
</dbReference>
<proteinExistence type="predicted"/>
<dbReference type="GO" id="GO:0035838">
    <property type="term" value="C:growing cell tip"/>
    <property type="evidence" value="ECO:0007669"/>
    <property type="project" value="TreeGrafter"/>
</dbReference>
<feature type="transmembrane region" description="Helical" evidence="1">
    <location>
        <begin position="114"/>
        <end position="139"/>
    </location>
</feature>
<keyword evidence="1" id="KW-1133">Transmembrane helix</keyword>
<dbReference type="AlphaFoldDB" id="A0A8H8CPM3"/>
<evidence type="ECO:0000313" key="2">
    <source>
        <dbReference type="EMBL" id="KAG5173015.1"/>
    </source>
</evidence>
<dbReference type="InterPro" id="IPR051380">
    <property type="entry name" value="pH-response_reg_palI/RIM9"/>
</dbReference>
<dbReference type="GO" id="GO:0032153">
    <property type="term" value="C:cell division site"/>
    <property type="evidence" value="ECO:0007669"/>
    <property type="project" value="TreeGrafter"/>
</dbReference>
<dbReference type="EMBL" id="JAFIQS010000002">
    <property type="protein sequence ID" value="KAG5173015.1"/>
    <property type="molecule type" value="Genomic_DNA"/>
</dbReference>
<name>A0A8H8CPM3_PSICU</name>
<sequence length="250" mass="27090">MFAHRPLALYRPVSLLAVALLFSACLLFLFVSLSLTIIKPIYLFSLVSTAPPPESAPLSLATELRFGIWGFCAYNALGVTPLCVGPTLGYTIPSFVATDVPGLSQPIVDAVQQALFAILILHPITAAVSLFPLFFSLFLASHPMAITALILSVVTALLASAALAIDLALVLVARSQLKNVADGSIHFAFNFGPAFWMIMVGTILTWLALIALSARACYCLGVRRHPKDIPRHRRRHSRHHAHLIDITSDK</sequence>
<evidence type="ECO:0000256" key="1">
    <source>
        <dbReference type="SAM" id="Phobius"/>
    </source>
</evidence>
<comment type="caution">
    <text evidence="2">The sequence shown here is derived from an EMBL/GenBank/DDBJ whole genome shotgun (WGS) entry which is preliminary data.</text>
</comment>
<gene>
    <name evidence="2" type="ORF">JR316_002520</name>
</gene>
<protein>
    <recommendedName>
        <fullName evidence="3">Pali-domain-containing protein</fullName>
    </recommendedName>
</protein>
<keyword evidence="1" id="KW-0472">Membrane</keyword>